<dbReference type="AlphaFoldDB" id="A0A0F9GND9"/>
<gene>
    <name evidence="2" type="ORF">LCGC14_1888620</name>
</gene>
<sequence length="23" mass="2322">MRSSGMPPGNPEARPAGGALVRL</sequence>
<accession>A0A0F9GND9</accession>
<evidence type="ECO:0000256" key="1">
    <source>
        <dbReference type="SAM" id="MobiDB-lite"/>
    </source>
</evidence>
<feature type="non-terminal residue" evidence="2">
    <location>
        <position position="23"/>
    </location>
</feature>
<comment type="caution">
    <text evidence="2">The sequence shown here is derived from an EMBL/GenBank/DDBJ whole genome shotgun (WGS) entry which is preliminary data.</text>
</comment>
<organism evidence="2">
    <name type="scientific">marine sediment metagenome</name>
    <dbReference type="NCBI Taxonomy" id="412755"/>
    <lineage>
        <taxon>unclassified sequences</taxon>
        <taxon>metagenomes</taxon>
        <taxon>ecological metagenomes</taxon>
    </lineage>
</organism>
<feature type="region of interest" description="Disordered" evidence="1">
    <location>
        <begin position="1"/>
        <end position="23"/>
    </location>
</feature>
<name>A0A0F9GND9_9ZZZZ</name>
<dbReference type="EMBL" id="LAZR01019572">
    <property type="protein sequence ID" value="KKL92041.1"/>
    <property type="molecule type" value="Genomic_DNA"/>
</dbReference>
<reference evidence="2" key="1">
    <citation type="journal article" date="2015" name="Nature">
        <title>Complex archaea that bridge the gap between prokaryotes and eukaryotes.</title>
        <authorList>
            <person name="Spang A."/>
            <person name="Saw J.H."/>
            <person name="Jorgensen S.L."/>
            <person name="Zaremba-Niedzwiedzka K."/>
            <person name="Martijn J."/>
            <person name="Lind A.E."/>
            <person name="van Eijk R."/>
            <person name="Schleper C."/>
            <person name="Guy L."/>
            <person name="Ettema T.J."/>
        </authorList>
    </citation>
    <scope>NUCLEOTIDE SEQUENCE</scope>
</reference>
<proteinExistence type="predicted"/>
<protein>
    <submittedName>
        <fullName evidence="2">Uncharacterized protein</fullName>
    </submittedName>
</protein>
<evidence type="ECO:0000313" key="2">
    <source>
        <dbReference type="EMBL" id="KKL92041.1"/>
    </source>
</evidence>